<protein>
    <submittedName>
        <fullName evidence="1">Uncharacterized protein</fullName>
    </submittedName>
</protein>
<sequence>MKLSGLKWPFSLRPQSTVNVPVVAPCWGFGAFTLALTFVMSTNSDGSAPSALAASSLPAFVTTTATPAASARPAMAAVSFVRREKWCRAVERVMVCTSGG</sequence>
<gene>
    <name evidence="1" type="ORF">CLV43_110309</name>
</gene>
<name>A0A2T0SVP5_9PSEU</name>
<dbReference type="Proteomes" id="UP000239494">
    <property type="component" value="Unassembled WGS sequence"/>
</dbReference>
<dbReference type="AlphaFoldDB" id="A0A2T0SVP5"/>
<reference evidence="1 2" key="1">
    <citation type="submission" date="2018-03" db="EMBL/GenBank/DDBJ databases">
        <title>Genomic Encyclopedia of Archaeal and Bacterial Type Strains, Phase II (KMG-II): from individual species to whole genera.</title>
        <authorList>
            <person name="Goeker M."/>
        </authorList>
    </citation>
    <scope>NUCLEOTIDE SEQUENCE [LARGE SCALE GENOMIC DNA]</scope>
    <source>
        <strain evidence="1 2">DSM 44720</strain>
    </source>
</reference>
<organism evidence="1 2">
    <name type="scientific">Umezawaea tangerina</name>
    <dbReference type="NCBI Taxonomy" id="84725"/>
    <lineage>
        <taxon>Bacteria</taxon>
        <taxon>Bacillati</taxon>
        <taxon>Actinomycetota</taxon>
        <taxon>Actinomycetes</taxon>
        <taxon>Pseudonocardiales</taxon>
        <taxon>Pseudonocardiaceae</taxon>
        <taxon>Umezawaea</taxon>
    </lineage>
</organism>
<accession>A0A2T0SVP5</accession>
<evidence type="ECO:0000313" key="1">
    <source>
        <dbReference type="EMBL" id="PRY37497.1"/>
    </source>
</evidence>
<evidence type="ECO:0000313" key="2">
    <source>
        <dbReference type="Proteomes" id="UP000239494"/>
    </source>
</evidence>
<keyword evidence="2" id="KW-1185">Reference proteome</keyword>
<comment type="caution">
    <text evidence="1">The sequence shown here is derived from an EMBL/GenBank/DDBJ whole genome shotgun (WGS) entry which is preliminary data.</text>
</comment>
<dbReference type="EMBL" id="PVTF01000010">
    <property type="protein sequence ID" value="PRY37497.1"/>
    <property type="molecule type" value="Genomic_DNA"/>
</dbReference>
<proteinExistence type="predicted"/>